<feature type="transmembrane region" description="Helical" evidence="1">
    <location>
        <begin position="46"/>
        <end position="64"/>
    </location>
</feature>
<evidence type="ECO:0000313" key="5">
    <source>
        <dbReference type="Proteomes" id="UP000291995"/>
    </source>
</evidence>
<evidence type="ECO:0000256" key="1">
    <source>
        <dbReference type="SAM" id="Phobius"/>
    </source>
</evidence>
<feature type="transmembrane region" description="Helical" evidence="1">
    <location>
        <begin position="7"/>
        <end position="26"/>
    </location>
</feature>
<dbReference type="EMBL" id="CP036557">
    <property type="protein sequence ID" value="WEG86020.1"/>
    <property type="molecule type" value="Genomic_DNA"/>
</dbReference>
<evidence type="ECO:0000313" key="2">
    <source>
        <dbReference type="EMBL" id="WDE71629.1"/>
    </source>
</evidence>
<reference evidence="5" key="1">
    <citation type="submission" date="2019-03" db="EMBL/GenBank/DDBJ databases">
        <title>Whole genome sequencing of Borrelia miyamotoi strains isolated at the Russian territory.</title>
        <authorList>
            <person name="Kuleshov K.V."/>
            <person name="Platonov A.E."/>
            <person name="Goptar I.A."/>
            <person name="Shipulin G.A."/>
            <person name="Markelov M.L."/>
            <person name="Koetsveld J."/>
            <person name="Kolyasnikova N.M."/>
            <person name="Sarksyan D.S."/>
            <person name="Toporkova M.G."/>
            <person name="Hovius J.W."/>
        </authorList>
    </citation>
    <scope>NUCLEOTIDE SEQUENCE [LARGE SCALE GENOMIC DNA]</scope>
    <source>
        <strain evidence="2 4">Yekat-1</strain>
        <strain evidence="5">Yekat-76</strain>
    </source>
</reference>
<sequence length="67" mass="7005">MSGVSPIVPIVASGGILIALGISFSGVGADGLNFDKYPFYKKIIDIGAVSFSMIVANTFGFYCYSNC</sequence>
<proteinExistence type="predicted"/>
<evidence type="ECO:0000313" key="3">
    <source>
        <dbReference type="EMBL" id="WEG86020.1"/>
    </source>
</evidence>
<accession>A0AAQ3CLS4</accession>
<keyword evidence="1" id="KW-0472">Membrane</keyword>
<dbReference type="EMBL" id="CP024333">
    <property type="protein sequence ID" value="WDE71629.1"/>
    <property type="molecule type" value="Genomic_DNA"/>
</dbReference>
<dbReference type="Proteomes" id="UP000291995">
    <property type="component" value="Chromosome"/>
</dbReference>
<organism evidence="3 5">
    <name type="scientific">Borrelia miyamotoi</name>
    <dbReference type="NCBI Taxonomy" id="47466"/>
    <lineage>
        <taxon>Bacteria</taxon>
        <taxon>Pseudomonadati</taxon>
        <taxon>Spirochaetota</taxon>
        <taxon>Spirochaetia</taxon>
        <taxon>Spirochaetales</taxon>
        <taxon>Borreliaceae</taxon>
        <taxon>Borrelia</taxon>
    </lineage>
</organism>
<protein>
    <submittedName>
        <fullName evidence="3">Uncharacterized protein</fullName>
    </submittedName>
</protein>
<dbReference type="RefSeq" id="WP_232515447.1">
    <property type="nucleotide sequence ID" value="NZ_AP024371.1"/>
</dbReference>
<name>A0AAQ3CLS4_9SPIR</name>
<dbReference type="GeneID" id="75118567"/>
<gene>
    <name evidence="2" type="ORF">CNO13_06490</name>
    <name evidence="3" type="ORF">EZU67_06985</name>
</gene>
<evidence type="ECO:0000313" key="4">
    <source>
        <dbReference type="Proteomes" id="UP000230633"/>
    </source>
</evidence>
<keyword evidence="1" id="KW-1133">Transmembrane helix</keyword>
<keyword evidence="4" id="KW-1185">Reference proteome</keyword>
<reference evidence="3" key="2">
    <citation type="submission" date="2022-12" db="EMBL/GenBank/DDBJ databases">
        <title>Whole genome sequencing of Borrelia miyamotoi strains isolated at the Russian territory.</title>
        <authorList>
            <person name="Kuleshov K.V."/>
            <person name="Platonov A.E."/>
            <person name="Goptar I.A."/>
            <person name="Shipulin G.A."/>
            <person name="Markelov M.L."/>
            <person name="Koetsveld J."/>
            <person name="Kolyasnikova N.M."/>
            <person name="Sarksyan D.S."/>
            <person name="Toporkova M.G."/>
            <person name="Hovius J.W."/>
        </authorList>
    </citation>
    <scope>NUCLEOTIDE SEQUENCE</scope>
    <source>
        <strain evidence="3">Yekat-76</strain>
    </source>
</reference>
<dbReference type="AlphaFoldDB" id="A0AAQ3CLS4"/>
<keyword evidence="1" id="KW-0812">Transmembrane</keyword>
<dbReference type="Proteomes" id="UP000230633">
    <property type="component" value="Chromosome"/>
</dbReference>